<evidence type="ECO:0000256" key="3">
    <source>
        <dbReference type="ARBA" id="ARBA00005075"/>
    </source>
</evidence>
<dbReference type="NCBIfam" id="NF002360">
    <property type="entry name" value="PRK01322.1"/>
    <property type="match status" value="1"/>
</dbReference>
<dbReference type="Gene3D" id="3.40.640.10">
    <property type="entry name" value="Type I PLP-dependent aspartate aminotransferase-like (Major domain)"/>
    <property type="match status" value="1"/>
</dbReference>
<dbReference type="InterPro" id="IPR005499">
    <property type="entry name" value="BioW"/>
</dbReference>
<dbReference type="GO" id="GO:0042410">
    <property type="term" value="F:6-carboxyhexanoate-CoA ligase activity"/>
    <property type="evidence" value="ECO:0007669"/>
    <property type="project" value="UniProtKB-EC"/>
</dbReference>
<comment type="cofactor">
    <cofactor evidence="1">
        <name>pyridoxal 5'-phosphate</name>
        <dbReference type="ChEBI" id="CHEBI:597326"/>
    </cofactor>
</comment>
<feature type="compositionally biased region" description="Basic and acidic residues" evidence="13">
    <location>
        <begin position="24"/>
        <end position="39"/>
    </location>
</feature>
<feature type="region of interest" description="Disordered" evidence="13">
    <location>
        <begin position="1"/>
        <end position="39"/>
    </location>
</feature>
<keyword evidence="8" id="KW-0093">Biotin biosynthesis</keyword>
<name>A0AAU0PXA0_9CORY</name>
<sequence length="720" mass="77455">MRFSIKMRASARVSSSPSTSDGASGDHTESRDRADRHISGAERIVSASDIMQTVTELEHRAWTHSNGQPDDVVVSVHRVDEDEITHIPALTRETRHTHTVDDAHRTSTEILRDAGIPTAEHALKALTRIRGMRGAMLLDADTGERRDTKDIRGVRVTALDNDMATGADAAEEMSSSAATKPYYCEALTLASKVQYHPAVCAELCISDDPDYTTGYVSTSGRYVRIENIKPMGSPQGGRVFLVRGTDDEIADCINYLENTAVIVHGIPWPPQDNHSAHRDEPDAFGAIPATDIATDLTTFAEQSLTAWENKGLRRYPLEFSSAPMPHTTVAGSDTLLFSSSNYLGLSEHPDVIAAATEALKHYGAGTGGSRLTTGNFTIHTSTERTLAEFTGYDDAVLFGTGYQANGAVLATLATDIPKTPSTAPANTPGMTIFSDELNHASLIDGIRMATRGNAAVRIYPHKDMEHLENALAQCASPRKLIVSDGVFSMNGDIAPLPSIMRLAQAHGSWVLIDDAHGTGTLGRTGRGIVEYWNDARRQDAGADSPLGAGLPDDSDLRPDLLVITASKALGSEGAAVCCSTPVAEFLRNRARGYVFSTSSAPASVAATQAAVTTILREPERVHQLQENSLYLRDQLRDHGIPLVDGTSDSTPIIPIFIGDEADAVRISQGLSERGFHVPGIRYPTVARGQAILRVTTMATHTRDDLDHLVDALCDLMPHSA</sequence>
<feature type="domain" description="Aminotransferase class I/classII large" evidence="14">
    <location>
        <begin position="333"/>
        <end position="712"/>
    </location>
</feature>
<evidence type="ECO:0000256" key="5">
    <source>
        <dbReference type="ARBA" id="ARBA00022598"/>
    </source>
</evidence>
<evidence type="ECO:0000256" key="11">
    <source>
        <dbReference type="ARBA" id="ARBA00047715"/>
    </source>
</evidence>
<evidence type="ECO:0000256" key="6">
    <source>
        <dbReference type="ARBA" id="ARBA00022679"/>
    </source>
</evidence>
<dbReference type="AlphaFoldDB" id="A0AAU0PXA0"/>
<gene>
    <name evidence="15" type="ORF">Q0N40_08005</name>
</gene>
<reference evidence="15 16" key="1">
    <citation type="submission" date="2023-10" db="EMBL/GenBank/DDBJ databases">
        <title>complete genome sequence of Corynebacterium pseudokroppenstedtii P15-C1.</title>
        <authorList>
            <person name="Bruggemann H."/>
            <person name="Poehlein A."/>
        </authorList>
    </citation>
    <scope>NUCLEOTIDE SEQUENCE [LARGE SCALE GENOMIC DNA]</scope>
    <source>
        <strain evidence="15 16">P15_C1</strain>
    </source>
</reference>
<evidence type="ECO:0000256" key="4">
    <source>
        <dbReference type="ARBA" id="ARBA00011738"/>
    </source>
</evidence>
<dbReference type="InterPro" id="IPR004839">
    <property type="entry name" value="Aminotransferase_I/II_large"/>
</dbReference>
<evidence type="ECO:0000256" key="2">
    <source>
        <dbReference type="ARBA" id="ARBA00001946"/>
    </source>
</evidence>
<dbReference type="GO" id="GO:0009102">
    <property type="term" value="P:biotin biosynthetic process"/>
    <property type="evidence" value="ECO:0007669"/>
    <property type="project" value="UniProtKB-KW"/>
</dbReference>
<dbReference type="InterPro" id="IPR015422">
    <property type="entry name" value="PyrdxlP-dep_Trfase_small"/>
</dbReference>
<dbReference type="InterPro" id="IPR050087">
    <property type="entry name" value="AON_synthase_class-II"/>
</dbReference>
<dbReference type="CDD" id="cd06454">
    <property type="entry name" value="KBL_like"/>
    <property type="match status" value="1"/>
</dbReference>
<dbReference type="Pfam" id="PF03744">
    <property type="entry name" value="BioW"/>
    <property type="match status" value="1"/>
</dbReference>
<comment type="pathway">
    <text evidence="3">Metabolic intermediate metabolism; pimeloyl-CoA biosynthesis; pimeloyl-CoA from pimelate: step 1/1.</text>
</comment>
<evidence type="ECO:0000256" key="9">
    <source>
        <dbReference type="ARBA" id="ARBA00022840"/>
    </source>
</evidence>
<keyword evidence="9" id="KW-0067">ATP-binding</keyword>
<protein>
    <submittedName>
        <fullName evidence="15">6-carboxyhexanoate--CoA ligase</fullName>
        <ecNumber evidence="15">6.2.1.14</ecNumber>
    </submittedName>
</protein>
<keyword evidence="7" id="KW-0547">Nucleotide-binding</keyword>
<organism evidence="15 16">
    <name type="scientific">Corynebacterium pseudokroppenstedtii</name>
    <dbReference type="NCBI Taxonomy" id="2804917"/>
    <lineage>
        <taxon>Bacteria</taxon>
        <taxon>Bacillati</taxon>
        <taxon>Actinomycetota</taxon>
        <taxon>Actinomycetes</taxon>
        <taxon>Mycobacteriales</taxon>
        <taxon>Corynebacteriaceae</taxon>
        <taxon>Corynebacterium</taxon>
    </lineage>
</organism>
<comment type="catalytic activity">
    <reaction evidence="11">
        <text>6-carboxyhexanoyl-[ACP] + L-alanine + H(+) = (8S)-8-amino-7-oxononanoate + holo-[ACP] + CO2</text>
        <dbReference type="Rhea" id="RHEA:42288"/>
        <dbReference type="Rhea" id="RHEA-COMP:9685"/>
        <dbReference type="Rhea" id="RHEA-COMP:9955"/>
        <dbReference type="ChEBI" id="CHEBI:15378"/>
        <dbReference type="ChEBI" id="CHEBI:16526"/>
        <dbReference type="ChEBI" id="CHEBI:57972"/>
        <dbReference type="ChEBI" id="CHEBI:64479"/>
        <dbReference type="ChEBI" id="CHEBI:78846"/>
        <dbReference type="ChEBI" id="CHEBI:149468"/>
        <dbReference type="EC" id="2.3.1.47"/>
    </reaction>
</comment>
<evidence type="ECO:0000313" key="16">
    <source>
        <dbReference type="Proteomes" id="UP001174314"/>
    </source>
</evidence>
<evidence type="ECO:0000256" key="13">
    <source>
        <dbReference type="SAM" id="MobiDB-lite"/>
    </source>
</evidence>
<dbReference type="EC" id="6.2.1.14" evidence="15"/>
<comment type="cofactor">
    <cofactor evidence="2">
        <name>Mg(2+)</name>
        <dbReference type="ChEBI" id="CHEBI:18420"/>
    </cofactor>
</comment>
<dbReference type="KEGG" id="cpsk:Q0N40_08005"/>
<proteinExistence type="predicted"/>
<dbReference type="GO" id="GO:0005524">
    <property type="term" value="F:ATP binding"/>
    <property type="evidence" value="ECO:0007669"/>
    <property type="project" value="UniProtKB-KW"/>
</dbReference>
<dbReference type="Proteomes" id="UP001174314">
    <property type="component" value="Chromosome"/>
</dbReference>
<dbReference type="GO" id="GO:0030170">
    <property type="term" value="F:pyridoxal phosphate binding"/>
    <property type="evidence" value="ECO:0007669"/>
    <property type="project" value="InterPro"/>
</dbReference>
<evidence type="ECO:0000256" key="12">
    <source>
        <dbReference type="ARBA" id="ARBA00049553"/>
    </source>
</evidence>
<feature type="compositionally biased region" description="Low complexity" evidence="13">
    <location>
        <begin position="8"/>
        <end position="23"/>
    </location>
</feature>
<evidence type="ECO:0000256" key="7">
    <source>
        <dbReference type="ARBA" id="ARBA00022741"/>
    </source>
</evidence>
<keyword evidence="5 15" id="KW-0436">Ligase</keyword>
<evidence type="ECO:0000259" key="14">
    <source>
        <dbReference type="Pfam" id="PF00155"/>
    </source>
</evidence>
<comment type="catalytic activity">
    <reaction evidence="12">
        <text>heptanedioate + ATP + CoA = 6-carboxyhexanoyl-CoA + AMP + diphosphate</text>
        <dbReference type="Rhea" id="RHEA:14781"/>
        <dbReference type="ChEBI" id="CHEBI:30616"/>
        <dbReference type="ChEBI" id="CHEBI:33019"/>
        <dbReference type="ChEBI" id="CHEBI:36165"/>
        <dbReference type="ChEBI" id="CHEBI:57287"/>
        <dbReference type="ChEBI" id="CHEBI:57360"/>
        <dbReference type="ChEBI" id="CHEBI:456215"/>
        <dbReference type="EC" id="6.2.1.14"/>
    </reaction>
</comment>
<dbReference type="PANTHER" id="PTHR13693">
    <property type="entry name" value="CLASS II AMINOTRANSFERASE/8-AMINO-7-OXONONANOATE SYNTHASE"/>
    <property type="match status" value="1"/>
</dbReference>
<dbReference type="EMBL" id="CP137757">
    <property type="protein sequence ID" value="WPF24475.1"/>
    <property type="molecule type" value="Genomic_DNA"/>
</dbReference>
<comment type="subunit">
    <text evidence="4">Homodimer.</text>
</comment>
<dbReference type="InterPro" id="IPR015424">
    <property type="entry name" value="PyrdxlP-dep_Trfase"/>
</dbReference>
<evidence type="ECO:0000313" key="15">
    <source>
        <dbReference type="EMBL" id="WPF24475.1"/>
    </source>
</evidence>
<dbReference type="SUPFAM" id="SSF53383">
    <property type="entry name" value="PLP-dependent transferases"/>
    <property type="match status" value="1"/>
</dbReference>
<keyword evidence="16" id="KW-1185">Reference proteome</keyword>
<evidence type="ECO:0000256" key="1">
    <source>
        <dbReference type="ARBA" id="ARBA00001933"/>
    </source>
</evidence>
<dbReference type="GO" id="GO:0008710">
    <property type="term" value="F:8-amino-7-oxononanoate synthase activity"/>
    <property type="evidence" value="ECO:0007669"/>
    <property type="project" value="UniProtKB-EC"/>
</dbReference>
<keyword evidence="10" id="KW-0460">Magnesium</keyword>
<dbReference type="Pfam" id="PF00155">
    <property type="entry name" value="Aminotran_1_2"/>
    <property type="match status" value="1"/>
</dbReference>
<dbReference type="InterPro" id="IPR015421">
    <property type="entry name" value="PyrdxlP-dep_Trfase_major"/>
</dbReference>
<accession>A0AAU0PXA0</accession>
<keyword evidence="6" id="KW-0808">Transferase</keyword>
<dbReference type="Gene3D" id="3.90.1150.10">
    <property type="entry name" value="Aspartate Aminotransferase, domain 1"/>
    <property type="match status" value="1"/>
</dbReference>
<dbReference type="RefSeq" id="WP_236881857.1">
    <property type="nucleotide sequence ID" value="NZ_CP137757.1"/>
</dbReference>
<evidence type="ECO:0000256" key="8">
    <source>
        <dbReference type="ARBA" id="ARBA00022756"/>
    </source>
</evidence>
<evidence type="ECO:0000256" key="10">
    <source>
        <dbReference type="ARBA" id="ARBA00022842"/>
    </source>
</evidence>